<reference evidence="1 2" key="2">
    <citation type="journal article" date="2022" name="Mol. Ecol. Resour.">
        <title>The genomes of chicory, endive, great burdock and yacon provide insights into Asteraceae paleo-polyploidization history and plant inulin production.</title>
        <authorList>
            <person name="Fan W."/>
            <person name="Wang S."/>
            <person name="Wang H."/>
            <person name="Wang A."/>
            <person name="Jiang F."/>
            <person name="Liu H."/>
            <person name="Zhao H."/>
            <person name="Xu D."/>
            <person name="Zhang Y."/>
        </authorList>
    </citation>
    <scope>NUCLEOTIDE SEQUENCE [LARGE SCALE GENOMIC DNA]</scope>
    <source>
        <strain evidence="2">cv. Punajuju</strain>
        <tissue evidence="1">Leaves</tissue>
    </source>
</reference>
<proteinExistence type="predicted"/>
<name>A0ACB9BRB2_CICIN</name>
<evidence type="ECO:0000313" key="2">
    <source>
        <dbReference type="Proteomes" id="UP001055811"/>
    </source>
</evidence>
<comment type="caution">
    <text evidence="1">The sequence shown here is derived from an EMBL/GenBank/DDBJ whole genome shotgun (WGS) entry which is preliminary data.</text>
</comment>
<accession>A0ACB9BRB2</accession>
<dbReference type="Proteomes" id="UP001055811">
    <property type="component" value="Linkage Group LG06"/>
</dbReference>
<dbReference type="EMBL" id="CM042014">
    <property type="protein sequence ID" value="KAI3724591.1"/>
    <property type="molecule type" value="Genomic_DNA"/>
</dbReference>
<organism evidence="1 2">
    <name type="scientific">Cichorium intybus</name>
    <name type="common">Chicory</name>
    <dbReference type="NCBI Taxonomy" id="13427"/>
    <lineage>
        <taxon>Eukaryota</taxon>
        <taxon>Viridiplantae</taxon>
        <taxon>Streptophyta</taxon>
        <taxon>Embryophyta</taxon>
        <taxon>Tracheophyta</taxon>
        <taxon>Spermatophyta</taxon>
        <taxon>Magnoliopsida</taxon>
        <taxon>eudicotyledons</taxon>
        <taxon>Gunneridae</taxon>
        <taxon>Pentapetalae</taxon>
        <taxon>asterids</taxon>
        <taxon>campanulids</taxon>
        <taxon>Asterales</taxon>
        <taxon>Asteraceae</taxon>
        <taxon>Cichorioideae</taxon>
        <taxon>Cichorieae</taxon>
        <taxon>Cichoriinae</taxon>
        <taxon>Cichorium</taxon>
    </lineage>
</organism>
<protein>
    <submittedName>
        <fullName evidence="1">Uncharacterized protein</fullName>
    </submittedName>
</protein>
<evidence type="ECO:0000313" key="1">
    <source>
        <dbReference type="EMBL" id="KAI3724591.1"/>
    </source>
</evidence>
<keyword evidence="2" id="KW-1185">Reference proteome</keyword>
<sequence>MNAPLPRRQAAHTIPRVNHVHREKSTRDGRSFAEVLADDWSPFRECPFDKTEETDDEIEEDEDEDSEGISDTWDGMKDDREEGEFIPSDKVNFPAPVSSPEGNCEGAGRSPKDVSENGDDSMSVERQDEKVEESVGNNVNACRIMSTGVNARGDCNCNNNEKSGGPLDPTNSPSVGSDKGGPPGKDSSKEMGQTIKSNGLLRQTRNGGLDASPSGADPTSVNKINSPPTADSSKSSVGRAKRRRIRKRGSPGAVGKDYVTQSHRC</sequence>
<gene>
    <name evidence="1" type="ORF">L2E82_36373</name>
</gene>
<reference evidence="2" key="1">
    <citation type="journal article" date="2022" name="Mol. Ecol. Resour.">
        <title>The genomes of chicory, endive, great burdock and yacon provide insights into Asteraceae palaeo-polyploidization history and plant inulin production.</title>
        <authorList>
            <person name="Fan W."/>
            <person name="Wang S."/>
            <person name="Wang H."/>
            <person name="Wang A."/>
            <person name="Jiang F."/>
            <person name="Liu H."/>
            <person name="Zhao H."/>
            <person name="Xu D."/>
            <person name="Zhang Y."/>
        </authorList>
    </citation>
    <scope>NUCLEOTIDE SEQUENCE [LARGE SCALE GENOMIC DNA]</scope>
    <source>
        <strain evidence="2">cv. Punajuju</strain>
    </source>
</reference>